<accession>A0A314YVB4</accession>
<keyword evidence="6" id="KW-1185">Reference proteome</keyword>
<evidence type="ECO:0000313" key="5">
    <source>
        <dbReference type="EMBL" id="PQQ09104.1"/>
    </source>
</evidence>
<sequence>MAEGVVSILLQGLSNPIIQEFQFLGGVGDQVENAQTQLQIIQGYLKDADVRQGRNEAIRIWVASVRDAAYDLEDVIETFVLKMASKRKASVLTRFTGIFIKGVNLHQIGSKIEKITTKISLLSSILPSLNLHQTRESGGDTSFRRQQERRIAYPHIVEPHVVGLVGGTEILATHLIKEKGPRVVSIWGSRFVCRQKWFPLRTAVVE</sequence>
<dbReference type="PANTHER" id="PTHR19338:SF66">
    <property type="entry name" value="NB-ARC DOMAIN-CONTAINING PROTEIN"/>
    <property type="match status" value="1"/>
</dbReference>
<dbReference type="GO" id="GO:0000166">
    <property type="term" value="F:nucleotide binding"/>
    <property type="evidence" value="ECO:0007669"/>
    <property type="project" value="UniProtKB-KW"/>
</dbReference>
<evidence type="ECO:0000313" key="6">
    <source>
        <dbReference type="Proteomes" id="UP000250321"/>
    </source>
</evidence>
<dbReference type="Proteomes" id="UP000250321">
    <property type="component" value="Unassembled WGS sequence"/>
</dbReference>
<reference evidence="5 6" key="1">
    <citation type="submission" date="2018-02" db="EMBL/GenBank/DDBJ databases">
        <title>Draft genome of wild Prunus yedoensis var. nudiflora.</title>
        <authorList>
            <person name="Baek S."/>
            <person name="Kim J.-H."/>
            <person name="Choi K."/>
            <person name="Kim G.-B."/>
            <person name="Cho A."/>
            <person name="Jang H."/>
            <person name="Shin C.-H."/>
            <person name="Yu H.-J."/>
            <person name="Mun J.-H."/>
        </authorList>
    </citation>
    <scope>NUCLEOTIDE SEQUENCE [LARGE SCALE GENOMIC DNA]</scope>
    <source>
        <strain evidence="6">cv. Jeju island</strain>
        <tissue evidence="5">Leaf</tissue>
    </source>
</reference>
<dbReference type="InterPro" id="IPR038005">
    <property type="entry name" value="RX-like_CC"/>
</dbReference>
<dbReference type="PANTHER" id="PTHR19338">
    <property type="entry name" value="TRANSLOCASE OF INNER MITOCHONDRIAL MEMBRANE 13 HOMOLOG"/>
    <property type="match status" value="1"/>
</dbReference>
<dbReference type="OrthoDB" id="991853at2759"/>
<evidence type="ECO:0000256" key="3">
    <source>
        <dbReference type="ARBA" id="ARBA00022821"/>
    </source>
</evidence>
<dbReference type="CDD" id="cd14798">
    <property type="entry name" value="RX-CC_like"/>
    <property type="match status" value="1"/>
</dbReference>
<dbReference type="AlphaFoldDB" id="A0A314YVB4"/>
<feature type="domain" description="Disease resistance N-terminal" evidence="4">
    <location>
        <begin position="5"/>
        <end position="88"/>
    </location>
</feature>
<keyword evidence="2" id="KW-0547">Nucleotide-binding</keyword>
<dbReference type="Pfam" id="PF18052">
    <property type="entry name" value="Rx_N"/>
    <property type="match status" value="1"/>
</dbReference>
<dbReference type="EMBL" id="PJQY01000643">
    <property type="protein sequence ID" value="PQQ09104.1"/>
    <property type="molecule type" value="Genomic_DNA"/>
</dbReference>
<organism evidence="5 6">
    <name type="scientific">Prunus yedoensis var. nudiflora</name>
    <dbReference type="NCBI Taxonomy" id="2094558"/>
    <lineage>
        <taxon>Eukaryota</taxon>
        <taxon>Viridiplantae</taxon>
        <taxon>Streptophyta</taxon>
        <taxon>Embryophyta</taxon>
        <taxon>Tracheophyta</taxon>
        <taxon>Spermatophyta</taxon>
        <taxon>Magnoliopsida</taxon>
        <taxon>eudicotyledons</taxon>
        <taxon>Gunneridae</taxon>
        <taxon>Pentapetalae</taxon>
        <taxon>rosids</taxon>
        <taxon>fabids</taxon>
        <taxon>Rosales</taxon>
        <taxon>Rosaceae</taxon>
        <taxon>Amygdaloideae</taxon>
        <taxon>Amygdaleae</taxon>
        <taxon>Prunus</taxon>
    </lineage>
</organism>
<evidence type="ECO:0000259" key="4">
    <source>
        <dbReference type="Pfam" id="PF18052"/>
    </source>
</evidence>
<gene>
    <name evidence="5" type="ORF">Pyn_24452</name>
</gene>
<protein>
    <submittedName>
        <fullName evidence="5">Putative disease resistance protein</fullName>
    </submittedName>
</protein>
<dbReference type="STRING" id="2094558.A0A314YVB4"/>
<proteinExistence type="predicted"/>
<dbReference type="GO" id="GO:0006952">
    <property type="term" value="P:defense response"/>
    <property type="evidence" value="ECO:0007669"/>
    <property type="project" value="UniProtKB-KW"/>
</dbReference>
<name>A0A314YVB4_PRUYE</name>
<dbReference type="InterPro" id="IPR041118">
    <property type="entry name" value="Rx_N"/>
</dbReference>
<evidence type="ECO:0000256" key="2">
    <source>
        <dbReference type="ARBA" id="ARBA00022741"/>
    </source>
</evidence>
<keyword evidence="1" id="KW-0677">Repeat</keyword>
<keyword evidence="3" id="KW-0611">Plant defense</keyword>
<evidence type="ECO:0000256" key="1">
    <source>
        <dbReference type="ARBA" id="ARBA00022737"/>
    </source>
</evidence>
<comment type="caution">
    <text evidence="5">The sequence shown here is derived from an EMBL/GenBank/DDBJ whole genome shotgun (WGS) entry which is preliminary data.</text>
</comment>
<dbReference type="Gene3D" id="1.20.5.4130">
    <property type="match status" value="1"/>
</dbReference>